<reference evidence="3 4" key="1">
    <citation type="submission" date="2019-01" db="EMBL/GenBank/DDBJ databases">
        <authorList>
            <consortium name="Pathogen Informatics"/>
        </authorList>
    </citation>
    <scope>NUCLEOTIDE SEQUENCE [LARGE SCALE GENOMIC DNA]</scope>
    <source>
        <strain evidence="3 4">NCTC10181</strain>
    </source>
</reference>
<dbReference type="RefSeq" id="WP_129725101.1">
    <property type="nucleotide sequence ID" value="NZ_LR215036.1"/>
</dbReference>
<accession>A0A449B101</accession>
<feature type="region of interest" description="Disordered" evidence="1">
    <location>
        <begin position="40"/>
        <end position="74"/>
    </location>
</feature>
<feature type="compositionally biased region" description="Low complexity" evidence="1">
    <location>
        <begin position="55"/>
        <end position="68"/>
    </location>
</feature>
<gene>
    <name evidence="3" type="ORF">NCTC10181_00091</name>
</gene>
<keyword evidence="2" id="KW-1133">Transmembrane helix</keyword>
<keyword evidence="2" id="KW-0812">Transmembrane</keyword>
<feature type="transmembrane region" description="Helical" evidence="2">
    <location>
        <begin position="6"/>
        <end position="27"/>
    </location>
</feature>
<dbReference type="Proteomes" id="UP000290985">
    <property type="component" value="Chromosome"/>
</dbReference>
<evidence type="ECO:0000256" key="1">
    <source>
        <dbReference type="SAM" id="MobiDB-lite"/>
    </source>
</evidence>
<dbReference type="EMBL" id="LR215036">
    <property type="protein sequence ID" value="VEU74256.1"/>
    <property type="molecule type" value="Genomic_DNA"/>
</dbReference>
<proteinExistence type="predicted"/>
<evidence type="ECO:0000256" key="2">
    <source>
        <dbReference type="SAM" id="Phobius"/>
    </source>
</evidence>
<keyword evidence="2" id="KW-0472">Membrane</keyword>
<dbReference type="KEGG" id="mcit:NCTC10181_00091"/>
<evidence type="ECO:0000313" key="4">
    <source>
        <dbReference type="Proteomes" id="UP000290985"/>
    </source>
</evidence>
<dbReference type="AlphaFoldDB" id="A0A449B101"/>
<name>A0A449B101_9BACT</name>
<protein>
    <submittedName>
        <fullName evidence="3">Uncharacterized protein</fullName>
    </submittedName>
</protein>
<sequence>MKRKWLVGSLLTVVPVIGGGAGIFYYFNYYKPAADAKKQKLPESQQSSQDSGILNKNTITNPPLLNNPNIPPKQLEDEEKELNDFLNKETLNSEKEKHDFIKSQNIKEESDNHLVLNLYLDQVNKPKKGRGSKEEFIKEIANILNYVDSKNYDDNLKVTINLTVDKPNSKGKNSQTIRQKNTKTYTVNEFFRRSPLQKIFDKLSFLKGLKTPSFSLITLKKYLTKIKTALIFFLSKRLDIFTLLLNYLLGN</sequence>
<organism evidence="3 4">
    <name type="scientific">Mycoplasmopsis citelli</name>
    <dbReference type="NCBI Taxonomy" id="171281"/>
    <lineage>
        <taxon>Bacteria</taxon>
        <taxon>Bacillati</taxon>
        <taxon>Mycoplasmatota</taxon>
        <taxon>Mycoplasmoidales</taxon>
        <taxon>Metamycoplasmataceae</taxon>
        <taxon>Mycoplasmopsis</taxon>
    </lineage>
</organism>
<keyword evidence="4" id="KW-1185">Reference proteome</keyword>
<evidence type="ECO:0000313" key="3">
    <source>
        <dbReference type="EMBL" id="VEU74256.1"/>
    </source>
</evidence>
<feature type="compositionally biased region" description="Polar residues" evidence="1">
    <location>
        <begin position="42"/>
        <end position="54"/>
    </location>
</feature>